<dbReference type="EMBL" id="KK852605">
    <property type="protein sequence ID" value="KDR20417.1"/>
    <property type="molecule type" value="Genomic_DNA"/>
</dbReference>
<dbReference type="InterPro" id="IPR020095">
    <property type="entry name" value="PsdUridine_synth_TruA_C"/>
</dbReference>
<reference evidence="22 23" key="1">
    <citation type="journal article" date="2014" name="Nat. Commun.">
        <title>Molecular traces of alternative social organization in a termite genome.</title>
        <authorList>
            <person name="Terrapon N."/>
            <person name="Li C."/>
            <person name="Robertson H.M."/>
            <person name="Ji L."/>
            <person name="Meng X."/>
            <person name="Booth W."/>
            <person name="Chen Z."/>
            <person name="Childers C.P."/>
            <person name="Glastad K.M."/>
            <person name="Gokhale K."/>
            <person name="Gowin J."/>
            <person name="Gronenberg W."/>
            <person name="Hermansen R.A."/>
            <person name="Hu H."/>
            <person name="Hunt B.G."/>
            <person name="Huylmans A.K."/>
            <person name="Khalil S.M."/>
            <person name="Mitchell R.D."/>
            <person name="Munoz-Torres M.C."/>
            <person name="Mustard J.A."/>
            <person name="Pan H."/>
            <person name="Reese J.T."/>
            <person name="Scharf M.E."/>
            <person name="Sun F."/>
            <person name="Vogel H."/>
            <person name="Xiao J."/>
            <person name="Yang W."/>
            <person name="Yang Z."/>
            <person name="Yang Z."/>
            <person name="Zhou J."/>
            <person name="Zhu J."/>
            <person name="Brent C.S."/>
            <person name="Elsik C.G."/>
            <person name="Goodisman M.A."/>
            <person name="Liberles D.A."/>
            <person name="Roe R.M."/>
            <person name="Vargo E.L."/>
            <person name="Vilcinskas A."/>
            <person name="Wang J."/>
            <person name="Bornberg-Bauer E."/>
            <person name="Korb J."/>
            <person name="Zhang G."/>
            <person name="Liebig J."/>
        </authorList>
    </citation>
    <scope>NUCLEOTIDE SEQUENCE [LARGE SCALE GENOMIC DNA]</scope>
    <source>
        <tissue evidence="22">Whole organism</tissue>
    </source>
</reference>
<dbReference type="InterPro" id="IPR020094">
    <property type="entry name" value="TruA/RsuA/RluB/E/F_N"/>
</dbReference>
<dbReference type="GO" id="GO:0005634">
    <property type="term" value="C:nucleus"/>
    <property type="evidence" value="ECO:0007669"/>
    <property type="project" value="UniProtKB-SubCell"/>
</dbReference>
<comment type="subunit">
    <text evidence="11">Monomer. Forms a complex with RARG and the SRA1 RNA in the nucleus.</text>
</comment>
<evidence type="ECO:0000256" key="2">
    <source>
        <dbReference type="ARBA" id="ARBA00004123"/>
    </source>
</evidence>
<evidence type="ECO:0000256" key="5">
    <source>
        <dbReference type="ARBA" id="ARBA00022694"/>
    </source>
</evidence>
<dbReference type="GO" id="GO:0031119">
    <property type="term" value="P:tRNA pseudouridine synthesis"/>
    <property type="evidence" value="ECO:0007669"/>
    <property type="project" value="InterPro"/>
</dbReference>
<dbReference type="Pfam" id="PF01416">
    <property type="entry name" value="PseudoU_synth_1"/>
    <property type="match status" value="1"/>
</dbReference>
<evidence type="ECO:0000256" key="15">
    <source>
        <dbReference type="ARBA" id="ARBA00079087"/>
    </source>
</evidence>
<dbReference type="FunFam" id="3.30.70.580:FF:000002">
    <property type="entry name" value="tRNA pseudouridine synthase"/>
    <property type="match status" value="1"/>
</dbReference>
<evidence type="ECO:0000256" key="1">
    <source>
        <dbReference type="ARBA" id="ARBA00001166"/>
    </source>
</evidence>
<dbReference type="FunCoup" id="A0A067RA04">
    <property type="interactions" value="2138"/>
</dbReference>
<dbReference type="GO" id="GO:0160147">
    <property type="term" value="F:tRNA pseudouridine(38-40) synthase activity"/>
    <property type="evidence" value="ECO:0007669"/>
    <property type="project" value="UniProtKB-EC"/>
</dbReference>
<dbReference type="PANTHER" id="PTHR11142">
    <property type="entry name" value="PSEUDOURIDYLATE SYNTHASE"/>
    <property type="match status" value="1"/>
</dbReference>
<keyword evidence="7" id="KW-0539">Nucleus</keyword>
<evidence type="ECO:0000256" key="12">
    <source>
        <dbReference type="ARBA" id="ARBA00066509"/>
    </source>
</evidence>
<evidence type="ECO:0000259" key="21">
    <source>
        <dbReference type="Pfam" id="PF01416"/>
    </source>
</evidence>
<evidence type="ECO:0000256" key="20">
    <source>
        <dbReference type="SAM" id="MobiDB-lite"/>
    </source>
</evidence>
<feature type="region of interest" description="Disordered" evidence="20">
    <location>
        <begin position="31"/>
        <end position="54"/>
    </location>
</feature>
<dbReference type="GO" id="GO:1990481">
    <property type="term" value="P:mRNA pseudouridine synthesis"/>
    <property type="evidence" value="ECO:0007669"/>
    <property type="project" value="TreeGrafter"/>
</dbReference>
<dbReference type="NCBIfam" id="TIGR00071">
    <property type="entry name" value="hisT_truA"/>
    <property type="match status" value="1"/>
</dbReference>
<dbReference type="Gene3D" id="3.30.70.580">
    <property type="entry name" value="Pseudouridine synthase I, catalytic domain, N-terminal subdomain"/>
    <property type="match status" value="1"/>
</dbReference>
<dbReference type="CDD" id="cd02568">
    <property type="entry name" value="PseudoU_synth_PUS1_PUS2"/>
    <property type="match status" value="1"/>
</dbReference>
<feature type="binding site" evidence="19">
    <location>
        <position position="179"/>
    </location>
    <ligand>
        <name>substrate</name>
    </ligand>
</feature>
<evidence type="ECO:0000256" key="10">
    <source>
        <dbReference type="ARBA" id="ARBA00053709"/>
    </source>
</evidence>
<protein>
    <recommendedName>
        <fullName evidence="13">Pseudouridylate synthase 1 homolog</fullName>
        <ecNumber evidence="12">5.4.99.12</ecNumber>
    </recommendedName>
    <alternativeName>
        <fullName evidence="14">tRNA pseudouridine synthase 1</fullName>
    </alternativeName>
    <alternativeName>
        <fullName evidence="17">tRNA pseudouridine(38-40) synthase</fullName>
    </alternativeName>
    <alternativeName>
        <fullName evidence="15">tRNA pseudouridylate synthase I</fullName>
    </alternativeName>
    <alternativeName>
        <fullName evidence="16">tRNA-uridine isomerase I</fullName>
    </alternativeName>
</protein>
<evidence type="ECO:0000256" key="8">
    <source>
        <dbReference type="ARBA" id="ARBA00036943"/>
    </source>
</evidence>
<comment type="catalytic activity">
    <reaction evidence="8">
        <text>a uridine in tRNA = a pseudouridine in tRNA</text>
        <dbReference type="Rhea" id="RHEA:54572"/>
        <dbReference type="Rhea" id="RHEA-COMP:13339"/>
        <dbReference type="Rhea" id="RHEA-COMP:13934"/>
        <dbReference type="ChEBI" id="CHEBI:65314"/>
        <dbReference type="ChEBI" id="CHEBI:65315"/>
    </reaction>
</comment>
<evidence type="ECO:0000256" key="18">
    <source>
        <dbReference type="PIRSR" id="PIRSR641708-1"/>
    </source>
</evidence>
<keyword evidence="23" id="KW-1185">Reference proteome</keyword>
<dbReference type="STRING" id="136037.A0A067RA04"/>
<evidence type="ECO:0000256" key="4">
    <source>
        <dbReference type="ARBA" id="ARBA00022664"/>
    </source>
</evidence>
<comment type="catalytic activity">
    <reaction evidence="9">
        <text>uridine(38/39/40) in tRNA = pseudouridine(38/39/40) in tRNA</text>
        <dbReference type="Rhea" id="RHEA:22376"/>
        <dbReference type="Rhea" id="RHEA-COMP:10085"/>
        <dbReference type="Rhea" id="RHEA-COMP:10087"/>
        <dbReference type="ChEBI" id="CHEBI:65314"/>
        <dbReference type="ChEBI" id="CHEBI:65315"/>
        <dbReference type="EC" id="5.4.99.12"/>
    </reaction>
</comment>
<dbReference type="eggNOG" id="KOG2553">
    <property type="taxonomic scope" value="Eukaryota"/>
</dbReference>
<dbReference type="InParanoid" id="A0A067RA04"/>
<dbReference type="InterPro" id="IPR041708">
    <property type="entry name" value="PUS1/PUS2-like"/>
</dbReference>
<evidence type="ECO:0000256" key="14">
    <source>
        <dbReference type="ARBA" id="ARBA00075153"/>
    </source>
</evidence>
<dbReference type="OrthoDB" id="10256309at2759"/>
<evidence type="ECO:0000313" key="22">
    <source>
        <dbReference type="EMBL" id="KDR20417.1"/>
    </source>
</evidence>
<evidence type="ECO:0000256" key="3">
    <source>
        <dbReference type="ARBA" id="ARBA00009375"/>
    </source>
</evidence>
<evidence type="ECO:0000256" key="6">
    <source>
        <dbReference type="ARBA" id="ARBA00023235"/>
    </source>
</evidence>
<feature type="domain" description="Pseudouridine synthase I TruA alpha/beta" evidence="21">
    <location>
        <begin position="216"/>
        <end position="317"/>
    </location>
</feature>
<keyword evidence="5" id="KW-0819">tRNA processing</keyword>
<keyword evidence="4" id="KW-0507">mRNA processing</keyword>
<dbReference type="InterPro" id="IPR020103">
    <property type="entry name" value="PsdUridine_synth_cat_dom_sf"/>
</dbReference>
<dbReference type="GO" id="GO:0006397">
    <property type="term" value="P:mRNA processing"/>
    <property type="evidence" value="ECO:0007669"/>
    <property type="project" value="UniProtKB-KW"/>
</dbReference>
<dbReference type="Proteomes" id="UP000027135">
    <property type="component" value="Unassembled WGS sequence"/>
</dbReference>
<dbReference type="OMA" id="CDARTYT"/>
<evidence type="ECO:0000256" key="11">
    <source>
        <dbReference type="ARBA" id="ARBA00064589"/>
    </source>
</evidence>
<keyword evidence="6" id="KW-0413">Isomerase</keyword>
<sequence length="439" mass="49263">MSGFGSRLTYSKFGFVFKLCGLFRTMCDAPPPVSKEGDSKKRPLQEDSDNTDLKKQCVEPDRVKRRKVALLFGYSGQGYLGMQRNPGMKTIEEDLLTALLKANFINEEAFSTPQLIQFQRAARTDKGVSAVRQVVSLKLPEDVKVETINSHLPAQIRILEIKRTTKGFNSKSSCDARTYSYMLPTFAFAPSGVEPSESYRITSEVMDNVRSTLRGFEGTHNFHNFTSRKKPLDPSAIRYIINFELGEPFISKGLEFAVLKVKGQSFMLHQIRKMVGMTIAVARGLATIDTLHKAWKTERLDLPVAPGLGLVLEEVHYGRYNQRFGKDGIHEPLDWSETEAEAVAFKENFIYPTIIQSEIEDKSMMSWLETLHLHSYCIREDNLSHGLETLGEAVDMIQGIDDGDRLATLARVAQVVQEGQNVMCNGNSNQYPSEGVSSP</sequence>
<proteinExistence type="inferred from homology"/>
<dbReference type="InterPro" id="IPR020097">
    <property type="entry name" value="PsdUridine_synth_TruA_a/b_dom"/>
</dbReference>
<dbReference type="FunFam" id="3.30.70.660:FF:000002">
    <property type="entry name" value="tRNA pseudouridine synthase"/>
    <property type="match status" value="1"/>
</dbReference>
<comment type="similarity">
    <text evidence="3">Belongs to the tRNA pseudouridine synthase TruA family.</text>
</comment>
<dbReference type="SUPFAM" id="SSF55120">
    <property type="entry name" value="Pseudouridine synthase"/>
    <property type="match status" value="1"/>
</dbReference>
<comment type="catalytic activity">
    <reaction evidence="1">
        <text>a uridine in mRNA = a pseudouridine in mRNA</text>
        <dbReference type="Rhea" id="RHEA:56644"/>
        <dbReference type="Rhea" id="RHEA-COMP:14658"/>
        <dbReference type="Rhea" id="RHEA-COMP:14659"/>
        <dbReference type="ChEBI" id="CHEBI:65314"/>
        <dbReference type="ChEBI" id="CHEBI:65315"/>
    </reaction>
</comment>
<accession>A0A067RA04</accession>
<evidence type="ECO:0000256" key="7">
    <source>
        <dbReference type="ARBA" id="ARBA00023242"/>
    </source>
</evidence>
<feature type="compositionally biased region" description="Basic and acidic residues" evidence="20">
    <location>
        <begin position="35"/>
        <end position="54"/>
    </location>
</feature>
<feature type="active site" description="Nucleophile" evidence="18">
    <location>
        <position position="125"/>
    </location>
</feature>
<dbReference type="InterPro" id="IPR001406">
    <property type="entry name" value="PsdUridine_synth_TruA"/>
</dbReference>
<evidence type="ECO:0000256" key="9">
    <source>
        <dbReference type="ARBA" id="ARBA00052184"/>
    </source>
</evidence>
<dbReference type="Gene3D" id="3.30.70.660">
    <property type="entry name" value="Pseudouridine synthase I, catalytic domain, C-terminal subdomain"/>
    <property type="match status" value="1"/>
</dbReference>
<name>A0A067RA04_ZOONE</name>
<dbReference type="EC" id="5.4.99.12" evidence="12"/>
<evidence type="ECO:0000256" key="17">
    <source>
        <dbReference type="ARBA" id="ARBA00081344"/>
    </source>
</evidence>
<evidence type="ECO:0000313" key="23">
    <source>
        <dbReference type="Proteomes" id="UP000027135"/>
    </source>
</evidence>
<dbReference type="AlphaFoldDB" id="A0A067RA04"/>
<dbReference type="HAMAP" id="MF_00171">
    <property type="entry name" value="TruA"/>
    <property type="match status" value="1"/>
</dbReference>
<organism evidence="22 23">
    <name type="scientific">Zootermopsis nevadensis</name>
    <name type="common">Dampwood termite</name>
    <dbReference type="NCBI Taxonomy" id="136037"/>
    <lineage>
        <taxon>Eukaryota</taxon>
        <taxon>Metazoa</taxon>
        <taxon>Ecdysozoa</taxon>
        <taxon>Arthropoda</taxon>
        <taxon>Hexapoda</taxon>
        <taxon>Insecta</taxon>
        <taxon>Pterygota</taxon>
        <taxon>Neoptera</taxon>
        <taxon>Polyneoptera</taxon>
        <taxon>Dictyoptera</taxon>
        <taxon>Blattodea</taxon>
        <taxon>Blattoidea</taxon>
        <taxon>Termitoidae</taxon>
        <taxon>Termopsidae</taxon>
        <taxon>Zootermopsis</taxon>
    </lineage>
</organism>
<dbReference type="GO" id="GO:0003723">
    <property type="term" value="F:RNA binding"/>
    <property type="evidence" value="ECO:0007669"/>
    <property type="project" value="InterPro"/>
</dbReference>
<evidence type="ECO:0000256" key="19">
    <source>
        <dbReference type="PIRSR" id="PIRSR641708-2"/>
    </source>
</evidence>
<dbReference type="PANTHER" id="PTHR11142:SF4">
    <property type="entry name" value="PSEUDOURIDYLATE SYNTHASE 1 HOMOLOG"/>
    <property type="match status" value="1"/>
</dbReference>
<gene>
    <name evidence="22" type="ORF">L798_04953</name>
</gene>
<evidence type="ECO:0000256" key="16">
    <source>
        <dbReference type="ARBA" id="ARBA00080849"/>
    </source>
</evidence>
<comment type="subcellular location">
    <subcellularLocation>
        <location evidence="2">Nucleus</location>
    </subcellularLocation>
</comment>
<evidence type="ECO:0000256" key="13">
    <source>
        <dbReference type="ARBA" id="ARBA00068582"/>
    </source>
</evidence>
<comment type="function">
    <text evidence="10">Pseudouridylate synthase that catalyzes pseudouridylation of tRNAs and mRNAs. Acts on positions 27/28 in the anticodon stem and also positions 34 and 36 in the anticodon of an intron containing tRNA. Also catalyzes pseudouridylation of mRNAs: mediates pseudouridylation of mRNAs with the consensus sequence 5'-UGUAG-3'. Acts as a regulator of pre-mRNA splicing by mediating pseudouridylation of pre-mRNAs at locations associated with alternatively spliced regions. Pseudouridylation of pre-mRNAs near splice sites directly regulates mRNA splicing and mRNA 3'-end processing. Involved in regulation of nuclear receptor activity through pseudouridylation of SRA1 mRNA.</text>
</comment>